<dbReference type="EMBL" id="BBWV01000001">
    <property type="protein sequence ID" value="GAO42075.1"/>
    <property type="molecule type" value="Genomic_DNA"/>
</dbReference>
<dbReference type="PANTHER" id="PTHR43087">
    <property type="entry name" value="LYSINE/ARGININE/ORNITHINE TRANSPORT SYSTEM KINASE"/>
    <property type="match status" value="1"/>
</dbReference>
<reference evidence="6 7" key="1">
    <citation type="submission" date="2015-04" db="EMBL/GenBank/DDBJ databases">
        <title>Whole genome shotgun sequence of Flavihumibacter petaseus NBRC 106054.</title>
        <authorList>
            <person name="Miyazawa S."/>
            <person name="Hosoyama A."/>
            <person name="Hashimoto M."/>
            <person name="Noguchi M."/>
            <person name="Tsuchikane K."/>
            <person name="Ohji S."/>
            <person name="Yamazoe A."/>
            <person name="Ichikawa N."/>
            <person name="Kimura A."/>
            <person name="Fujita N."/>
        </authorList>
    </citation>
    <scope>NUCLEOTIDE SEQUENCE [LARGE SCALE GENOMIC DNA]</scope>
    <source>
        <strain evidence="6 7">NBRC 106054</strain>
    </source>
</reference>
<dbReference type="InterPro" id="IPR027417">
    <property type="entry name" value="P-loop_NTPase"/>
</dbReference>
<keyword evidence="5" id="KW-0143">Chaperone</keyword>
<gene>
    <name evidence="6" type="ORF">FPE01S_01_10880</name>
</gene>
<evidence type="ECO:0000256" key="3">
    <source>
        <dbReference type="ARBA" id="ARBA00022801"/>
    </source>
</evidence>
<organism evidence="6 7">
    <name type="scientific">Flavihumibacter petaseus NBRC 106054</name>
    <dbReference type="NCBI Taxonomy" id="1220578"/>
    <lineage>
        <taxon>Bacteria</taxon>
        <taxon>Pseudomonadati</taxon>
        <taxon>Bacteroidota</taxon>
        <taxon>Chitinophagia</taxon>
        <taxon>Chitinophagales</taxon>
        <taxon>Chitinophagaceae</taxon>
        <taxon>Flavihumibacter</taxon>
    </lineage>
</organism>
<dbReference type="PANTHER" id="PTHR43087:SF1">
    <property type="entry name" value="LAO_AO TRANSPORT SYSTEM ATPASE"/>
    <property type="match status" value="1"/>
</dbReference>
<evidence type="ECO:0000313" key="7">
    <source>
        <dbReference type="Proteomes" id="UP000033121"/>
    </source>
</evidence>
<dbReference type="Proteomes" id="UP000033121">
    <property type="component" value="Unassembled WGS sequence"/>
</dbReference>
<accession>A0A0E9MY68</accession>
<sequence>MATIDLQGVKEGNTRAIARAISLIESGYAEELHLIDFHHSRHIPVMGITGPPGAGKSTLVDKLIQQVIDAGKRVAVLCVDPSSPFHNGSILGDRIRLNSWYNHKNVFIRSLASRGAVGGLHPQIMEITSLLNLAPFDYIIIETVGVGQNEVAIVGLADVSVVVLVPEAGDDIQTMKSGLMEIADIFVINKSDRPDAGKFLANLKRTIQQQLHPKKHALPILQTVATQNEGIGELFAVINKTILEDHPHKSSWLLAERAYAMIARHRMRDVSKHKLIAEIEQLQAEKAFDFYTFVARFNN</sequence>
<dbReference type="OrthoDB" id="9778292at2"/>
<keyword evidence="3" id="KW-0378">Hydrolase</keyword>
<protein>
    <submittedName>
        <fullName evidence="6">Putative GTPase</fullName>
    </submittedName>
</protein>
<dbReference type="InterPro" id="IPR005129">
    <property type="entry name" value="GTPase_ArgK"/>
</dbReference>
<dbReference type="GO" id="GO:0005525">
    <property type="term" value="F:GTP binding"/>
    <property type="evidence" value="ECO:0007669"/>
    <property type="project" value="UniProtKB-KW"/>
</dbReference>
<dbReference type="SUPFAM" id="SSF52540">
    <property type="entry name" value="P-loop containing nucleoside triphosphate hydrolases"/>
    <property type="match status" value="1"/>
</dbReference>
<comment type="similarity">
    <text evidence="1">Belongs to the SIMIBI class G3E GTPase family. ArgK/MeaB subfamily.</text>
</comment>
<evidence type="ECO:0000256" key="4">
    <source>
        <dbReference type="ARBA" id="ARBA00023134"/>
    </source>
</evidence>
<dbReference type="CDD" id="cd03114">
    <property type="entry name" value="MMAA-like"/>
    <property type="match status" value="1"/>
</dbReference>
<dbReference type="InterPro" id="IPR052040">
    <property type="entry name" value="GTPase/Isobutyryl-CoA_mutase"/>
</dbReference>
<evidence type="ECO:0000313" key="6">
    <source>
        <dbReference type="EMBL" id="GAO42075.1"/>
    </source>
</evidence>
<dbReference type="GO" id="GO:0003924">
    <property type="term" value="F:GTPase activity"/>
    <property type="evidence" value="ECO:0007669"/>
    <property type="project" value="InterPro"/>
</dbReference>
<name>A0A0E9MY68_9BACT</name>
<keyword evidence="4" id="KW-0342">GTP-binding</keyword>
<dbReference type="Gene3D" id="3.40.50.300">
    <property type="entry name" value="P-loop containing nucleotide triphosphate hydrolases"/>
    <property type="match status" value="1"/>
</dbReference>
<dbReference type="STRING" id="1220578.FPE01S_01_10880"/>
<keyword evidence="2" id="KW-0547">Nucleotide-binding</keyword>
<evidence type="ECO:0000256" key="5">
    <source>
        <dbReference type="ARBA" id="ARBA00023186"/>
    </source>
</evidence>
<proteinExistence type="inferred from homology"/>
<evidence type="ECO:0000256" key="1">
    <source>
        <dbReference type="ARBA" id="ARBA00009625"/>
    </source>
</evidence>
<dbReference type="RefSeq" id="WP_046367837.1">
    <property type="nucleotide sequence ID" value="NZ_BBWV01000001.1"/>
</dbReference>
<dbReference type="Pfam" id="PF03308">
    <property type="entry name" value="MeaB"/>
    <property type="match status" value="1"/>
</dbReference>
<keyword evidence="7" id="KW-1185">Reference proteome</keyword>
<evidence type="ECO:0000256" key="2">
    <source>
        <dbReference type="ARBA" id="ARBA00022741"/>
    </source>
</evidence>
<comment type="caution">
    <text evidence="6">The sequence shown here is derived from an EMBL/GenBank/DDBJ whole genome shotgun (WGS) entry which is preliminary data.</text>
</comment>
<dbReference type="AlphaFoldDB" id="A0A0E9MY68"/>
<dbReference type="NCBIfam" id="TIGR00750">
    <property type="entry name" value="lao"/>
    <property type="match status" value="1"/>
</dbReference>